<dbReference type="PANTHER" id="PTHR34997:SF1">
    <property type="entry name" value="PEPTIDOGLYCAN-BINDING LYSIN DOMAIN"/>
    <property type="match status" value="1"/>
</dbReference>
<organism evidence="7 8">
    <name type="scientific">Gnomoniopsis smithogilvyi</name>
    <dbReference type="NCBI Taxonomy" id="1191159"/>
    <lineage>
        <taxon>Eukaryota</taxon>
        <taxon>Fungi</taxon>
        <taxon>Dikarya</taxon>
        <taxon>Ascomycota</taxon>
        <taxon>Pezizomycotina</taxon>
        <taxon>Sordariomycetes</taxon>
        <taxon>Sordariomycetidae</taxon>
        <taxon>Diaporthales</taxon>
        <taxon>Gnomoniaceae</taxon>
        <taxon>Gnomoniopsis</taxon>
    </lineage>
</organism>
<evidence type="ECO:0000256" key="3">
    <source>
        <dbReference type="ARBA" id="ARBA00044955"/>
    </source>
</evidence>
<evidence type="ECO:0000313" key="7">
    <source>
        <dbReference type="EMBL" id="KAJ4392335.1"/>
    </source>
</evidence>
<dbReference type="OrthoDB" id="5985073at2759"/>
<dbReference type="Pfam" id="PF01476">
    <property type="entry name" value="LysM"/>
    <property type="match status" value="1"/>
</dbReference>
<feature type="region of interest" description="Disordered" evidence="4">
    <location>
        <begin position="489"/>
        <end position="516"/>
    </location>
</feature>
<name>A0A9W8YWK1_9PEZI</name>
<evidence type="ECO:0000313" key="8">
    <source>
        <dbReference type="Proteomes" id="UP001140453"/>
    </source>
</evidence>
<dbReference type="InterPro" id="IPR018392">
    <property type="entry name" value="LysM"/>
</dbReference>
<dbReference type="Gene3D" id="3.10.350.10">
    <property type="entry name" value="LysM domain"/>
    <property type="match status" value="3"/>
</dbReference>
<evidence type="ECO:0000256" key="4">
    <source>
        <dbReference type="SAM" id="MobiDB-lite"/>
    </source>
</evidence>
<evidence type="ECO:0000259" key="6">
    <source>
        <dbReference type="PROSITE" id="PS51782"/>
    </source>
</evidence>
<protein>
    <recommendedName>
        <fullName evidence="6">LysM domain-containing protein</fullName>
    </recommendedName>
</protein>
<keyword evidence="5" id="KW-0732">Signal</keyword>
<gene>
    <name evidence="7" type="ORF">N0V93_005961</name>
</gene>
<evidence type="ECO:0000256" key="2">
    <source>
        <dbReference type="ARBA" id="ARBA00023026"/>
    </source>
</evidence>
<comment type="caution">
    <text evidence="7">The sequence shown here is derived from an EMBL/GenBank/DDBJ whole genome shotgun (WGS) entry which is preliminary data.</text>
</comment>
<comment type="similarity">
    <text evidence="3">Belongs to the secreted LysM effector family.</text>
</comment>
<keyword evidence="2" id="KW-0843">Virulence</keyword>
<proteinExistence type="inferred from homology"/>
<sequence>MQTFLAVVVDLLVAASTASATVLLYADSLPSTLTSECTIALTVDVPACDPLVRDLRPDVFYPPASLSRICTANCSSAMETWQSSVQSGCGNQTVSADLEVEAAAVYNACLKDDSGRYCGPVAALAAAFADSGISPFNYISNTTDQVRPDDCDACLAERLRLREGSPYFDGPIVASQSLYESMTASCGIVGRPVVTTTFDYFTAAPAPTAKVCEGSTYTIQASDDCYTISKSQDVGTDWLLADNDLEAFCTNFPAAGTSLCITKLCTTVTVPTNATCEAMATAANITETQLKAWNPSISYGFANLPKMNGSEVCIDAPGRKFCPLPTPPPSLLKPPSLRRPRPPTIALADFLFLNPAMNANCTNLFALESYRVAAVGDINTYTGRPGFVSVTLDPPRPSQEPLTPSYPTLPTPRTPASTRPSPKPPAHATTACTTSTATTTTTYDVDLDAFASWNAGLGNISDPACAFVKGVRYCGSWYLEQGNQEVATATTTAGSGDDPTNTSPTPPGPTMSGSPADCNQWALVTDGLSCTDMAAQAGLTLQQWLAWNPAVSSDCLTNYWLGEAYCIGVSGESAPTTTALSGTTTKPTPPAPTMSGEPDNCNKWAVVTDGVTCTDMASQAGISLSQFLAWNPAVSSDCLTNYWLGEAYCVGISA</sequence>
<feature type="domain" description="LysM" evidence="6">
    <location>
        <begin position="520"/>
        <end position="567"/>
    </location>
</feature>
<dbReference type="GO" id="GO:0008061">
    <property type="term" value="F:chitin binding"/>
    <property type="evidence" value="ECO:0007669"/>
    <property type="project" value="UniProtKB-KW"/>
</dbReference>
<feature type="compositionally biased region" description="Low complexity" evidence="4">
    <location>
        <begin position="414"/>
        <end position="434"/>
    </location>
</feature>
<feature type="domain" description="LysM" evidence="6">
    <location>
        <begin position="215"/>
        <end position="261"/>
    </location>
</feature>
<dbReference type="InterPro" id="IPR036779">
    <property type="entry name" value="LysM_dom_sf"/>
</dbReference>
<feature type="domain" description="LysM" evidence="6">
    <location>
        <begin position="603"/>
        <end position="650"/>
    </location>
</feature>
<feature type="signal peptide" evidence="5">
    <location>
        <begin position="1"/>
        <end position="20"/>
    </location>
</feature>
<feature type="region of interest" description="Disordered" evidence="4">
    <location>
        <begin position="578"/>
        <end position="597"/>
    </location>
</feature>
<dbReference type="PROSITE" id="PS51782">
    <property type="entry name" value="LYSM"/>
    <property type="match status" value="3"/>
</dbReference>
<feature type="compositionally biased region" description="Low complexity" evidence="4">
    <location>
        <begin position="489"/>
        <end position="503"/>
    </location>
</feature>
<dbReference type="AlphaFoldDB" id="A0A9W8YWK1"/>
<evidence type="ECO:0000256" key="1">
    <source>
        <dbReference type="ARBA" id="ARBA00022669"/>
    </source>
</evidence>
<dbReference type="PANTHER" id="PTHR34997">
    <property type="entry name" value="AM15"/>
    <property type="match status" value="1"/>
</dbReference>
<keyword evidence="8" id="KW-1185">Reference proteome</keyword>
<feature type="chain" id="PRO_5040969576" description="LysM domain-containing protein" evidence="5">
    <location>
        <begin position="21"/>
        <end position="654"/>
    </location>
</feature>
<reference evidence="7" key="1">
    <citation type="submission" date="2022-10" db="EMBL/GenBank/DDBJ databases">
        <title>Tapping the CABI collections for fungal endophytes: first genome assemblies for Collariella, Neodidymelliopsis, Ascochyta clinopodiicola, Didymella pomorum, Didymosphaeria variabile, Neocosmospora piperis and Neocucurbitaria cava.</title>
        <authorList>
            <person name="Hill R."/>
        </authorList>
    </citation>
    <scope>NUCLEOTIDE SEQUENCE</scope>
    <source>
        <strain evidence="7">IMI 355082</strain>
    </source>
</reference>
<evidence type="ECO:0000256" key="5">
    <source>
        <dbReference type="SAM" id="SignalP"/>
    </source>
</evidence>
<dbReference type="Proteomes" id="UP001140453">
    <property type="component" value="Unassembled WGS sequence"/>
</dbReference>
<accession>A0A9W8YWK1</accession>
<dbReference type="EMBL" id="JAPEVB010000003">
    <property type="protein sequence ID" value="KAJ4392335.1"/>
    <property type="molecule type" value="Genomic_DNA"/>
</dbReference>
<keyword evidence="1" id="KW-0147">Chitin-binding</keyword>
<feature type="region of interest" description="Disordered" evidence="4">
    <location>
        <begin position="391"/>
        <end position="434"/>
    </location>
</feature>
<dbReference type="InterPro" id="IPR052210">
    <property type="entry name" value="LysM1-like"/>
</dbReference>